<dbReference type="Proteomes" id="UP001175271">
    <property type="component" value="Unassembled WGS sequence"/>
</dbReference>
<gene>
    <name evidence="2" type="ORF">QR680_004610</name>
</gene>
<feature type="signal peptide" evidence="1">
    <location>
        <begin position="1"/>
        <end position="23"/>
    </location>
</feature>
<keyword evidence="1" id="KW-0732">Signal</keyword>
<name>A0AA39HRF0_9BILA</name>
<evidence type="ECO:0000313" key="3">
    <source>
        <dbReference type="Proteomes" id="UP001175271"/>
    </source>
</evidence>
<organism evidence="2 3">
    <name type="scientific">Steinernema hermaphroditum</name>
    <dbReference type="NCBI Taxonomy" id="289476"/>
    <lineage>
        <taxon>Eukaryota</taxon>
        <taxon>Metazoa</taxon>
        <taxon>Ecdysozoa</taxon>
        <taxon>Nematoda</taxon>
        <taxon>Chromadorea</taxon>
        <taxon>Rhabditida</taxon>
        <taxon>Tylenchina</taxon>
        <taxon>Panagrolaimomorpha</taxon>
        <taxon>Strongyloidoidea</taxon>
        <taxon>Steinernematidae</taxon>
        <taxon>Steinernema</taxon>
    </lineage>
</organism>
<accession>A0AA39HRF0</accession>
<evidence type="ECO:0000313" key="2">
    <source>
        <dbReference type="EMBL" id="KAK0409543.1"/>
    </source>
</evidence>
<sequence>MLSRRSSLCVLLAALLVLHSCSAMSIRQLYDRAVGREQAATADSGFGFLQHDDIGEARHRAIQQPEGDNSVSGSSGDIRLPFTGVSRMLRRFVMDYSTELE</sequence>
<reference evidence="2" key="1">
    <citation type="submission" date="2023-06" db="EMBL/GenBank/DDBJ databases">
        <title>Genomic analysis of the entomopathogenic nematode Steinernema hermaphroditum.</title>
        <authorList>
            <person name="Schwarz E.M."/>
            <person name="Heppert J.K."/>
            <person name="Baniya A."/>
            <person name="Schwartz H.T."/>
            <person name="Tan C.-H."/>
            <person name="Antoshechkin I."/>
            <person name="Sternberg P.W."/>
            <person name="Goodrich-Blair H."/>
            <person name="Dillman A.R."/>
        </authorList>
    </citation>
    <scope>NUCLEOTIDE SEQUENCE</scope>
    <source>
        <strain evidence="2">PS9179</strain>
        <tissue evidence="2">Whole animal</tissue>
    </source>
</reference>
<dbReference type="AlphaFoldDB" id="A0AA39HRF0"/>
<proteinExistence type="predicted"/>
<dbReference type="EMBL" id="JAUCMV010000003">
    <property type="protein sequence ID" value="KAK0409543.1"/>
    <property type="molecule type" value="Genomic_DNA"/>
</dbReference>
<comment type="caution">
    <text evidence="2">The sequence shown here is derived from an EMBL/GenBank/DDBJ whole genome shotgun (WGS) entry which is preliminary data.</text>
</comment>
<protein>
    <submittedName>
        <fullName evidence="2">Uncharacterized protein</fullName>
    </submittedName>
</protein>
<evidence type="ECO:0000256" key="1">
    <source>
        <dbReference type="SAM" id="SignalP"/>
    </source>
</evidence>
<feature type="chain" id="PRO_5041234396" evidence="1">
    <location>
        <begin position="24"/>
        <end position="101"/>
    </location>
</feature>
<keyword evidence="3" id="KW-1185">Reference proteome</keyword>